<name>A0ABY4WGP1_9BACL</name>
<keyword evidence="13" id="KW-1185">Reference proteome</keyword>
<evidence type="ECO:0000256" key="6">
    <source>
        <dbReference type="ARBA" id="ARBA00022801"/>
    </source>
</evidence>
<evidence type="ECO:0000256" key="4">
    <source>
        <dbReference type="ARBA" id="ARBA00022553"/>
    </source>
</evidence>
<evidence type="ECO:0000313" key="12">
    <source>
        <dbReference type="EMBL" id="USG66321.1"/>
    </source>
</evidence>
<evidence type="ECO:0000256" key="7">
    <source>
        <dbReference type="ARBA" id="ARBA00022833"/>
    </source>
</evidence>
<keyword evidence="7" id="KW-0862">Zinc</keyword>
<dbReference type="CDD" id="cd16012">
    <property type="entry name" value="ALP"/>
    <property type="match status" value="1"/>
</dbReference>
<organism evidence="12 13">
    <name type="scientific">Brevibacillus ruminantium</name>
    <dbReference type="NCBI Taxonomy" id="2950604"/>
    <lineage>
        <taxon>Bacteria</taxon>
        <taxon>Bacillati</taxon>
        <taxon>Bacillota</taxon>
        <taxon>Bacilli</taxon>
        <taxon>Bacillales</taxon>
        <taxon>Paenibacillaceae</taxon>
        <taxon>Brevibacillus</taxon>
    </lineage>
</organism>
<dbReference type="GO" id="GO:0004035">
    <property type="term" value="F:alkaline phosphatase activity"/>
    <property type="evidence" value="ECO:0007669"/>
    <property type="project" value="UniProtKB-EC"/>
</dbReference>
<feature type="signal peptide" evidence="10">
    <location>
        <begin position="1"/>
        <end position="24"/>
    </location>
</feature>
<evidence type="ECO:0000256" key="1">
    <source>
        <dbReference type="ARBA" id="ARBA00001946"/>
    </source>
</evidence>
<dbReference type="Proteomes" id="UP001056500">
    <property type="component" value="Chromosome"/>
</dbReference>
<feature type="chain" id="PRO_5045621886" evidence="10">
    <location>
        <begin position="25"/>
        <end position="575"/>
    </location>
</feature>
<dbReference type="PANTHER" id="PTHR11596">
    <property type="entry name" value="ALKALINE PHOSPHATASE"/>
    <property type="match status" value="1"/>
</dbReference>
<dbReference type="InterPro" id="IPR001952">
    <property type="entry name" value="Alkaline_phosphatase"/>
</dbReference>
<evidence type="ECO:0000256" key="10">
    <source>
        <dbReference type="SAM" id="SignalP"/>
    </source>
</evidence>
<dbReference type="InterPro" id="IPR036582">
    <property type="entry name" value="Mao_N_sf"/>
</dbReference>
<reference evidence="12" key="1">
    <citation type="submission" date="2022-06" db="EMBL/GenBank/DDBJ databases">
        <title>Genome sequencing of Brevibacillus sp. BB3-R1.</title>
        <authorList>
            <person name="Heo J."/>
            <person name="Lee D."/>
            <person name="Won M."/>
            <person name="Han B.-H."/>
            <person name="Hong S.-B."/>
            <person name="Kwon S.-W."/>
        </authorList>
    </citation>
    <scope>NUCLEOTIDE SEQUENCE</scope>
    <source>
        <strain evidence="12">BB3-R1</strain>
    </source>
</reference>
<proteinExistence type="inferred from homology"/>
<dbReference type="EMBL" id="CP098755">
    <property type="protein sequence ID" value="USG66321.1"/>
    <property type="molecule type" value="Genomic_DNA"/>
</dbReference>
<dbReference type="RefSeq" id="WP_251873458.1">
    <property type="nucleotide sequence ID" value="NZ_CP098755.1"/>
</dbReference>
<evidence type="ECO:0000256" key="2">
    <source>
        <dbReference type="ARBA" id="ARBA00001947"/>
    </source>
</evidence>
<dbReference type="Pfam" id="PF00245">
    <property type="entry name" value="Alk_phosphatase"/>
    <property type="match status" value="1"/>
</dbReference>
<dbReference type="PROSITE" id="PS00123">
    <property type="entry name" value="ALKALINE_PHOSPHATASE"/>
    <property type="match status" value="1"/>
</dbReference>
<dbReference type="Pfam" id="PF07833">
    <property type="entry name" value="Cu_amine_oxidN1"/>
    <property type="match status" value="1"/>
</dbReference>
<comment type="cofactor">
    <cofactor evidence="1">
        <name>Mg(2+)</name>
        <dbReference type="ChEBI" id="CHEBI:18420"/>
    </cofactor>
</comment>
<keyword evidence="6 12" id="KW-0378">Hydrolase</keyword>
<comment type="similarity">
    <text evidence="3 9">Belongs to the alkaline phosphatase family.</text>
</comment>
<dbReference type="Gene3D" id="1.10.60.40">
    <property type="match status" value="1"/>
</dbReference>
<dbReference type="InterPro" id="IPR017850">
    <property type="entry name" value="Alkaline_phosphatase_core_sf"/>
</dbReference>
<keyword evidence="5" id="KW-0479">Metal-binding</keyword>
<evidence type="ECO:0000256" key="5">
    <source>
        <dbReference type="ARBA" id="ARBA00022723"/>
    </source>
</evidence>
<dbReference type="SUPFAM" id="SSF55383">
    <property type="entry name" value="Copper amine oxidase, domain N"/>
    <property type="match status" value="1"/>
</dbReference>
<accession>A0ABY4WGP1</accession>
<dbReference type="InterPro" id="IPR018299">
    <property type="entry name" value="Alkaline_phosphatase_AS"/>
</dbReference>
<dbReference type="PRINTS" id="PR00113">
    <property type="entry name" value="ALKPHPHTASE"/>
</dbReference>
<dbReference type="Gene3D" id="3.40.720.10">
    <property type="entry name" value="Alkaline Phosphatase, subunit A"/>
    <property type="match status" value="1"/>
</dbReference>
<gene>
    <name evidence="12" type="ORF">NDK47_03025</name>
</gene>
<comment type="cofactor">
    <cofactor evidence="2">
        <name>Zn(2+)</name>
        <dbReference type="ChEBI" id="CHEBI:29105"/>
    </cofactor>
</comment>
<dbReference type="InterPro" id="IPR012854">
    <property type="entry name" value="Cu_amine_oxidase-like_N"/>
</dbReference>
<evidence type="ECO:0000256" key="8">
    <source>
        <dbReference type="ARBA" id="ARBA00022842"/>
    </source>
</evidence>
<sequence>MKKTRKIAALAVLFGLTLSIPFQTNSTESLMLAKANAETKVAKSKNVILMIGDGMGPTQVTAARLYANKFYKQEKLELDNYLVGAATTFADPGVADGVFQSGIVTDSASAGTAFATGNKTYNAAISVSNADVSRPFASFIEAAHDQGLATGLVTTARITHATPAVFASHVRQRDNETAIASQYLTSGVDVLMGGGKSFFVTKEEKGKRTDKNIIEDFTAAGYKYVEDKKGLNAIKPTDGKVLGLFANSHVDYVIDRKESTPSLADMTKKSLEILSQNKKGFAIMVEGGRIDHAGHANDIHSNVEETLDFDAAVKVAMDFAKKDGNTTVIISADHETGGLSLSRDNIYEVNLEDFKMLNSSSEVIGAELNKETVKTKEDVKKILSAYTTFSFTDEELQQILDGDGSSYKREGALNAVVAKHAIIGWTGHGHSGVDVGIWAFGPAKESLRGLHDNTELATVAAQTIGVDLQKATKKLQDKYLYPVFKIDREGKVLFPAAEMYAAFGLKQNGDVFEKPSLSITVPKTGNTITVNGKPLQLSAPIDVDNNSVYLPLEAFEQAIGKKLSWDSLSERIVME</sequence>
<evidence type="ECO:0000256" key="9">
    <source>
        <dbReference type="RuleBase" id="RU003946"/>
    </source>
</evidence>
<keyword evidence="8" id="KW-0460">Magnesium</keyword>
<dbReference type="SMART" id="SM00098">
    <property type="entry name" value="alkPPc"/>
    <property type="match status" value="1"/>
</dbReference>
<feature type="domain" description="Copper amine oxidase-like N-terminal" evidence="11">
    <location>
        <begin position="512"/>
        <end position="570"/>
    </location>
</feature>
<evidence type="ECO:0000259" key="11">
    <source>
        <dbReference type="Pfam" id="PF07833"/>
    </source>
</evidence>
<dbReference type="PANTHER" id="PTHR11596:SF5">
    <property type="entry name" value="ALKALINE PHOSPHATASE"/>
    <property type="match status" value="1"/>
</dbReference>
<evidence type="ECO:0000313" key="13">
    <source>
        <dbReference type="Proteomes" id="UP001056500"/>
    </source>
</evidence>
<evidence type="ECO:0000256" key="3">
    <source>
        <dbReference type="ARBA" id="ARBA00005984"/>
    </source>
</evidence>
<dbReference type="EC" id="3.1.3.1" evidence="12"/>
<keyword evidence="4" id="KW-0597">Phosphoprotein</keyword>
<protein>
    <submittedName>
        <fullName evidence="12">Alkaline phosphatase</fullName>
        <ecNumber evidence="12">3.1.3.1</ecNumber>
    </submittedName>
</protein>
<keyword evidence="10" id="KW-0732">Signal</keyword>
<dbReference type="SUPFAM" id="SSF53649">
    <property type="entry name" value="Alkaline phosphatase-like"/>
    <property type="match status" value="1"/>
</dbReference>